<feature type="region of interest" description="Disordered" evidence="5">
    <location>
        <begin position="778"/>
        <end position="804"/>
    </location>
</feature>
<keyword evidence="6" id="KW-1133">Transmembrane helix</keyword>
<dbReference type="AlphaFoldDB" id="A0A0D3J531"/>
<keyword evidence="1 4" id="KW-0378">Hydrolase</keyword>
<feature type="short sequence motif" description="GXSXG" evidence="4">
    <location>
        <begin position="385"/>
        <end position="389"/>
    </location>
</feature>
<evidence type="ECO:0000256" key="1">
    <source>
        <dbReference type="ARBA" id="ARBA00022801"/>
    </source>
</evidence>
<dbReference type="SUPFAM" id="SSF52151">
    <property type="entry name" value="FabD/lysophospholipase-like"/>
    <property type="match status" value="1"/>
</dbReference>
<dbReference type="PaxDb" id="2903-EOD18616"/>
<keyword evidence="6" id="KW-0812">Transmembrane</keyword>
<feature type="region of interest" description="Disordered" evidence="5">
    <location>
        <begin position="705"/>
        <end position="766"/>
    </location>
</feature>
<organism evidence="9 10">
    <name type="scientific">Emiliania huxleyi (strain CCMP1516)</name>
    <dbReference type="NCBI Taxonomy" id="280463"/>
    <lineage>
        <taxon>Eukaryota</taxon>
        <taxon>Haptista</taxon>
        <taxon>Haptophyta</taxon>
        <taxon>Prymnesiophyceae</taxon>
        <taxon>Isochrysidales</taxon>
        <taxon>Noelaerhabdaceae</taxon>
        <taxon>Emiliania</taxon>
    </lineage>
</organism>
<dbReference type="InterPro" id="IPR016035">
    <property type="entry name" value="Acyl_Trfase/lysoPLipase"/>
</dbReference>
<feature type="chain" id="PRO_5044195523" description="PNPLA domain-containing protein" evidence="7">
    <location>
        <begin position="24"/>
        <end position="835"/>
    </location>
</feature>
<dbReference type="eggNOG" id="KOG2214">
    <property type="taxonomic scope" value="Eukaryota"/>
</dbReference>
<evidence type="ECO:0000256" key="2">
    <source>
        <dbReference type="ARBA" id="ARBA00022963"/>
    </source>
</evidence>
<dbReference type="InterPro" id="IPR002641">
    <property type="entry name" value="PNPLA_dom"/>
</dbReference>
<sequence length="835" mass="89968">MRGAIYPACLALTIAAFTALGRSSRRPEVENATQQSTNFDATGDPVPQQLLALTARRSTADAVRTLSLCAMHDDKQGRACRAALTVWLSEEQRLSEAERAAPAFASRFRFGSSAPVLGLAAWKWSLLGGLLVAYLLRAYLVVLTLSVVVLAARLVAATVQGALLTLALGAYCVAALLKSAASAYLTLSQHTRRQRIEARRGEPAPGGGEPDLDRQLARQARCGSGTSYKEWRQTASRRDELSGASGWRKDDAGWEAVHKHEEQLRRAARESGTGGEALMFALQPLMKRPAHAEPAVAMGGARHVTERHSHNLSAALRRLVEPPPEGLPAPSVPQLEKRLSFLTASQLSVGHTALCLSGGGALAMYHMGVVKALLEQRLLPRVISGTSGGSIVAGFLAQRTDEEMLADVCVPTVSTCLPERWFPPLHEQVLSFVQHGYLVKSSDFERTARAYYGDMTFEEGFRRSGRRERRGRAAGHVNISIASSTRGGRSEGQSVLLNHVTTPNVLIYSAVAASCALPGIMRPATLMAKDSRGRIVPMDPPGARACEEKPAPRGVVHDMSTARTAGTKYVDGSLRADLPLHRLSQLFHVSQRRAALAEPRDRRQGGGREAFARAIGHPLGGSLTIVPRLDARDCIHGVISNPSVADMRRLRGEGRLPRHRYLDEGRLKTWEALQCIQQLLSLEKAVEAARTDTQQQLHAARAARAASLTPSCSSSRLAAEGDAAEEQPAPPPRPSPPARLPKSSLPKASSWANGLDGLSTEESRRSVELFRDSRALLEEHSDGGPSPPQLPPTSMPDAASPGLRTVLPTLCRAAFSPRKGVDGDRNSEAWKSCDS</sequence>
<feature type="compositionally biased region" description="Basic and acidic residues" evidence="5">
    <location>
        <begin position="229"/>
        <end position="248"/>
    </location>
</feature>
<feature type="transmembrane region" description="Helical" evidence="6">
    <location>
        <begin position="163"/>
        <end position="185"/>
    </location>
</feature>
<dbReference type="RefSeq" id="XP_005771045.1">
    <property type="nucleotide sequence ID" value="XM_005770988.1"/>
</dbReference>
<reference evidence="9" key="2">
    <citation type="submission" date="2024-10" db="UniProtKB">
        <authorList>
            <consortium name="EnsemblProtists"/>
        </authorList>
    </citation>
    <scope>IDENTIFICATION</scope>
</reference>
<dbReference type="Proteomes" id="UP000013827">
    <property type="component" value="Unassembled WGS sequence"/>
</dbReference>
<accession>A0A0D3J531</accession>
<keyword evidence="6" id="KW-0472">Membrane</keyword>
<feature type="region of interest" description="Disordered" evidence="5">
    <location>
        <begin position="222"/>
        <end position="248"/>
    </location>
</feature>
<dbReference type="GO" id="GO:0016298">
    <property type="term" value="F:lipase activity"/>
    <property type="evidence" value="ECO:0007669"/>
    <property type="project" value="UniProtKB-ARBA"/>
</dbReference>
<dbReference type="KEGG" id="ehx:EMIHUDRAFT_470219"/>
<evidence type="ECO:0000313" key="10">
    <source>
        <dbReference type="Proteomes" id="UP000013827"/>
    </source>
</evidence>
<dbReference type="GO" id="GO:0016042">
    <property type="term" value="P:lipid catabolic process"/>
    <property type="evidence" value="ECO:0007669"/>
    <property type="project" value="UniProtKB-UniRule"/>
</dbReference>
<dbReference type="PANTHER" id="PTHR14226:SF10">
    <property type="entry name" value="TRIACYLGLYCEROL LIPASE 4-RELATED"/>
    <property type="match status" value="1"/>
</dbReference>
<comment type="caution">
    <text evidence="4">Lacks conserved residue(s) required for the propagation of feature annotation.</text>
</comment>
<evidence type="ECO:0000259" key="8">
    <source>
        <dbReference type="PROSITE" id="PS51635"/>
    </source>
</evidence>
<dbReference type="Gene3D" id="3.40.1090.10">
    <property type="entry name" value="Cytosolic phospholipase A2 catalytic domain"/>
    <property type="match status" value="2"/>
</dbReference>
<dbReference type="EnsemblProtists" id="EOD18616">
    <property type="protein sequence ID" value="EOD18616"/>
    <property type="gene ID" value="EMIHUDRAFT_470219"/>
</dbReference>
<name>A0A0D3J531_EMIH1</name>
<dbReference type="STRING" id="2903.R1E6D8"/>
<protein>
    <recommendedName>
        <fullName evidence="8">PNPLA domain-containing protein</fullName>
    </recommendedName>
</protein>
<dbReference type="GeneID" id="17264161"/>
<feature type="compositionally biased region" description="Pro residues" evidence="5">
    <location>
        <begin position="785"/>
        <end position="794"/>
    </location>
</feature>
<dbReference type="HOGENOM" id="CLU_340231_0_0_1"/>
<dbReference type="PROSITE" id="PS51635">
    <property type="entry name" value="PNPLA"/>
    <property type="match status" value="1"/>
</dbReference>
<evidence type="ECO:0000256" key="5">
    <source>
        <dbReference type="SAM" id="MobiDB-lite"/>
    </source>
</evidence>
<keyword evidence="10" id="KW-1185">Reference proteome</keyword>
<dbReference type="GO" id="GO:0052689">
    <property type="term" value="F:carboxylic ester hydrolase activity"/>
    <property type="evidence" value="ECO:0007669"/>
    <property type="project" value="UniProtKB-ARBA"/>
</dbReference>
<dbReference type="InterPro" id="IPR050301">
    <property type="entry name" value="NTE"/>
</dbReference>
<keyword evidence="2 4" id="KW-0442">Lipid degradation</keyword>
<dbReference type="Pfam" id="PF01734">
    <property type="entry name" value="Patatin"/>
    <property type="match status" value="1"/>
</dbReference>
<keyword evidence="3 4" id="KW-0443">Lipid metabolism</keyword>
<dbReference type="PANTHER" id="PTHR14226">
    <property type="entry name" value="NEUROPATHY TARGET ESTERASE/SWISS CHEESE D.MELANOGASTER"/>
    <property type="match status" value="1"/>
</dbReference>
<proteinExistence type="predicted"/>
<feature type="compositionally biased region" description="Basic and acidic residues" evidence="5">
    <location>
        <begin position="819"/>
        <end position="835"/>
    </location>
</feature>
<feature type="compositionally biased region" description="Pro residues" evidence="5">
    <location>
        <begin position="728"/>
        <end position="739"/>
    </location>
</feature>
<keyword evidence="7" id="KW-0732">Signal</keyword>
<evidence type="ECO:0000256" key="3">
    <source>
        <dbReference type="ARBA" id="ARBA00023098"/>
    </source>
</evidence>
<evidence type="ECO:0000256" key="4">
    <source>
        <dbReference type="PROSITE-ProRule" id="PRU01161"/>
    </source>
</evidence>
<evidence type="ECO:0000313" key="9">
    <source>
        <dbReference type="EnsemblProtists" id="EOD18616"/>
    </source>
</evidence>
<evidence type="ECO:0000256" key="7">
    <source>
        <dbReference type="SAM" id="SignalP"/>
    </source>
</evidence>
<feature type="active site" description="Nucleophile" evidence="4">
    <location>
        <position position="387"/>
    </location>
</feature>
<evidence type="ECO:0000256" key="6">
    <source>
        <dbReference type="SAM" id="Phobius"/>
    </source>
</evidence>
<feature type="signal peptide" evidence="7">
    <location>
        <begin position="1"/>
        <end position="23"/>
    </location>
</feature>
<feature type="domain" description="PNPLA" evidence="8">
    <location>
        <begin position="354"/>
        <end position="584"/>
    </location>
</feature>
<feature type="active site" description="Proton acceptor" evidence="4">
    <location>
        <position position="571"/>
    </location>
</feature>
<reference evidence="10" key="1">
    <citation type="journal article" date="2013" name="Nature">
        <title>Pan genome of the phytoplankton Emiliania underpins its global distribution.</title>
        <authorList>
            <person name="Read B.A."/>
            <person name="Kegel J."/>
            <person name="Klute M.J."/>
            <person name="Kuo A."/>
            <person name="Lefebvre S.C."/>
            <person name="Maumus F."/>
            <person name="Mayer C."/>
            <person name="Miller J."/>
            <person name="Monier A."/>
            <person name="Salamov A."/>
            <person name="Young J."/>
            <person name="Aguilar M."/>
            <person name="Claverie J.M."/>
            <person name="Frickenhaus S."/>
            <person name="Gonzalez K."/>
            <person name="Herman E.K."/>
            <person name="Lin Y.C."/>
            <person name="Napier J."/>
            <person name="Ogata H."/>
            <person name="Sarno A.F."/>
            <person name="Shmutz J."/>
            <person name="Schroeder D."/>
            <person name="de Vargas C."/>
            <person name="Verret F."/>
            <person name="von Dassow P."/>
            <person name="Valentin K."/>
            <person name="Van de Peer Y."/>
            <person name="Wheeler G."/>
            <person name="Dacks J.B."/>
            <person name="Delwiche C.F."/>
            <person name="Dyhrman S.T."/>
            <person name="Glockner G."/>
            <person name="John U."/>
            <person name="Richards T."/>
            <person name="Worden A.Z."/>
            <person name="Zhang X."/>
            <person name="Grigoriev I.V."/>
            <person name="Allen A.E."/>
            <person name="Bidle K."/>
            <person name="Borodovsky M."/>
            <person name="Bowler C."/>
            <person name="Brownlee C."/>
            <person name="Cock J.M."/>
            <person name="Elias M."/>
            <person name="Gladyshev V.N."/>
            <person name="Groth M."/>
            <person name="Guda C."/>
            <person name="Hadaegh A."/>
            <person name="Iglesias-Rodriguez M.D."/>
            <person name="Jenkins J."/>
            <person name="Jones B.M."/>
            <person name="Lawson T."/>
            <person name="Leese F."/>
            <person name="Lindquist E."/>
            <person name="Lobanov A."/>
            <person name="Lomsadze A."/>
            <person name="Malik S.B."/>
            <person name="Marsh M.E."/>
            <person name="Mackinder L."/>
            <person name="Mock T."/>
            <person name="Mueller-Roeber B."/>
            <person name="Pagarete A."/>
            <person name="Parker M."/>
            <person name="Probert I."/>
            <person name="Quesneville H."/>
            <person name="Raines C."/>
            <person name="Rensing S.A."/>
            <person name="Riano-Pachon D.M."/>
            <person name="Richier S."/>
            <person name="Rokitta S."/>
            <person name="Shiraiwa Y."/>
            <person name="Soanes D.M."/>
            <person name="van der Giezen M."/>
            <person name="Wahlund T.M."/>
            <person name="Williams B."/>
            <person name="Wilson W."/>
            <person name="Wolfe G."/>
            <person name="Wurch L.L."/>
        </authorList>
    </citation>
    <scope>NUCLEOTIDE SEQUENCE</scope>
</reference>
<feature type="region of interest" description="Disordered" evidence="5">
    <location>
        <begin position="816"/>
        <end position="835"/>
    </location>
</feature>
<feature type="transmembrane region" description="Helical" evidence="6">
    <location>
        <begin position="126"/>
        <end position="151"/>
    </location>
</feature>